<keyword evidence="2" id="KW-1185">Reference proteome</keyword>
<name>A0ABR7TZ96_9BACT</name>
<evidence type="ECO:0008006" key="3">
    <source>
        <dbReference type="Google" id="ProtNLM"/>
    </source>
</evidence>
<accession>A0ABR7TZ96</accession>
<protein>
    <recommendedName>
        <fullName evidence="3">DUF4369 domain-containing protein</fullName>
    </recommendedName>
</protein>
<dbReference type="Proteomes" id="UP000659124">
    <property type="component" value="Unassembled WGS sequence"/>
</dbReference>
<evidence type="ECO:0000313" key="1">
    <source>
        <dbReference type="EMBL" id="MBC9934961.1"/>
    </source>
</evidence>
<proteinExistence type="predicted"/>
<dbReference type="EMBL" id="JACVFC010000007">
    <property type="protein sequence ID" value="MBC9934961.1"/>
    <property type="molecule type" value="Genomic_DNA"/>
</dbReference>
<comment type="caution">
    <text evidence="1">The sequence shown here is derived from an EMBL/GenBank/DDBJ whole genome shotgun (WGS) entry which is preliminary data.</text>
</comment>
<evidence type="ECO:0000313" key="2">
    <source>
        <dbReference type="Proteomes" id="UP000659124"/>
    </source>
</evidence>
<gene>
    <name evidence="1" type="ORF">ICL07_31580</name>
</gene>
<sequence length="184" mass="21207">MKGIKLSLWLMIAGFSASGQQKITGIYLTQTDYLQDHPSYTATNGIAYKAKLYTFAPKKYILLTGGGEQVKLEKDHFFALQLKDGKTFSMQGGESYELLNRNPRLLLYRRKLPVAPKSFPTTPYLYYFSAGNSTIQQLTITNIKRAFADIKDLSYWLDATFRSNDELTAYDTFHHMYKLEWLVR</sequence>
<reference evidence="1 2" key="1">
    <citation type="submission" date="2020-09" db="EMBL/GenBank/DDBJ databases">
        <title>Genome sequences of type strains of Chitinophaga qingshengii and Chitinophaga varians.</title>
        <authorList>
            <person name="Kittiwongwattana C."/>
        </authorList>
    </citation>
    <scope>NUCLEOTIDE SEQUENCE [LARGE SCALE GENOMIC DNA]</scope>
    <source>
        <strain evidence="1 2">JCM 30026</strain>
    </source>
</reference>
<organism evidence="1 2">
    <name type="scientific">Chitinophaga qingshengii</name>
    <dbReference type="NCBI Taxonomy" id="1569794"/>
    <lineage>
        <taxon>Bacteria</taxon>
        <taxon>Pseudomonadati</taxon>
        <taxon>Bacteroidota</taxon>
        <taxon>Chitinophagia</taxon>
        <taxon>Chitinophagales</taxon>
        <taxon>Chitinophagaceae</taxon>
        <taxon>Chitinophaga</taxon>
    </lineage>
</organism>
<dbReference type="RefSeq" id="WP_188092055.1">
    <property type="nucleotide sequence ID" value="NZ_JACVFC010000007.1"/>
</dbReference>